<keyword evidence="2" id="KW-0472">Membrane</keyword>
<accession>A0A1M6B6Z3</accession>
<dbReference type="AlphaFoldDB" id="A0A1M6B6Z3"/>
<dbReference type="RefSeq" id="WP_073185859.1">
    <property type="nucleotide sequence ID" value="NZ_FQZG01000006.1"/>
</dbReference>
<keyword evidence="2" id="KW-0812">Transmembrane</keyword>
<protein>
    <submittedName>
        <fullName evidence="3">Uncharacterized protein</fullName>
    </submittedName>
</protein>
<gene>
    <name evidence="3" type="ORF">SAMN02745244_00361</name>
</gene>
<evidence type="ECO:0000313" key="4">
    <source>
        <dbReference type="Proteomes" id="UP000184512"/>
    </source>
</evidence>
<feature type="transmembrane region" description="Helical" evidence="2">
    <location>
        <begin position="6"/>
        <end position="25"/>
    </location>
</feature>
<keyword evidence="2" id="KW-1133">Transmembrane helix</keyword>
<evidence type="ECO:0000256" key="2">
    <source>
        <dbReference type="SAM" id="Phobius"/>
    </source>
</evidence>
<dbReference type="Proteomes" id="UP000184512">
    <property type="component" value="Unassembled WGS sequence"/>
</dbReference>
<feature type="region of interest" description="Disordered" evidence="1">
    <location>
        <begin position="94"/>
        <end position="154"/>
    </location>
</feature>
<evidence type="ECO:0000256" key="1">
    <source>
        <dbReference type="SAM" id="MobiDB-lite"/>
    </source>
</evidence>
<dbReference type="OrthoDB" id="9950798at2"/>
<feature type="compositionally biased region" description="Low complexity" evidence="1">
    <location>
        <begin position="112"/>
        <end position="147"/>
    </location>
</feature>
<sequence length="154" mass="16699">MGLELIPLLATQLILLALYIVGVVRSRGAARVLLAVWVGLTAGGIVLSVMLEQLIVSLSISGYSLLVGIVNFVGSAVLGVALIIGRPGYRGGLTHQQPTWTAPPPNQHGGTPQNQPQYHPQQQYQQPQYQQQYPPQQGPTQQYPQSPWGQDRQA</sequence>
<organism evidence="3 4">
    <name type="scientific">Tessaracoccus bendigoensis DSM 12906</name>
    <dbReference type="NCBI Taxonomy" id="1123357"/>
    <lineage>
        <taxon>Bacteria</taxon>
        <taxon>Bacillati</taxon>
        <taxon>Actinomycetota</taxon>
        <taxon>Actinomycetes</taxon>
        <taxon>Propionibacteriales</taxon>
        <taxon>Propionibacteriaceae</taxon>
        <taxon>Tessaracoccus</taxon>
    </lineage>
</organism>
<proteinExistence type="predicted"/>
<evidence type="ECO:0000313" key="3">
    <source>
        <dbReference type="EMBL" id="SHI44486.1"/>
    </source>
</evidence>
<dbReference type="EMBL" id="FQZG01000006">
    <property type="protein sequence ID" value="SHI44486.1"/>
    <property type="molecule type" value="Genomic_DNA"/>
</dbReference>
<feature type="transmembrane region" description="Helical" evidence="2">
    <location>
        <begin position="63"/>
        <end position="84"/>
    </location>
</feature>
<name>A0A1M6B6Z3_9ACTN</name>
<feature type="transmembrane region" description="Helical" evidence="2">
    <location>
        <begin position="32"/>
        <end position="51"/>
    </location>
</feature>
<keyword evidence="4" id="KW-1185">Reference proteome</keyword>
<reference evidence="3 4" key="1">
    <citation type="submission" date="2016-11" db="EMBL/GenBank/DDBJ databases">
        <authorList>
            <person name="Jaros S."/>
            <person name="Januszkiewicz K."/>
            <person name="Wedrychowicz H."/>
        </authorList>
    </citation>
    <scope>NUCLEOTIDE SEQUENCE [LARGE SCALE GENOMIC DNA]</scope>
    <source>
        <strain evidence="3 4">DSM 12906</strain>
    </source>
</reference>